<dbReference type="GO" id="GO:0016462">
    <property type="term" value="F:pyrophosphatase activity"/>
    <property type="evidence" value="ECO:0007669"/>
    <property type="project" value="UniProtKB-ARBA"/>
</dbReference>
<keyword evidence="2 5" id="KW-0378">Hydrolase</keyword>
<proteinExistence type="predicted"/>
<dbReference type="PROSITE" id="PS00893">
    <property type="entry name" value="NUDIX_BOX"/>
    <property type="match status" value="1"/>
</dbReference>
<evidence type="ECO:0000313" key="5">
    <source>
        <dbReference type="EMBL" id="ABO08758.1"/>
    </source>
</evidence>
<dbReference type="KEGG" id="pcl:Pcal_1336"/>
<evidence type="ECO:0000313" key="6">
    <source>
        <dbReference type="Proteomes" id="UP000001431"/>
    </source>
</evidence>
<dbReference type="GO" id="GO:0006753">
    <property type="term" value="P:nucleoside phosphate metabolic process"/>
    <property type="evidence" value="ECO:0007669"/>
    <property type="project" value="TreeGrafter"/>
</dbReference>
<dbReference type="RefSeq" id="WP_011850016.1">
    <property type="nucleotide sequence ID" value="NC_009073.1"/>
</dbReference>
<keyword evidence="3" id="KW-1133">Transmembrane helix</keyword>
<accession>A3MVU1</accession>
<dbReference type="OrthoDB" id="104705at2157"/>
<name>A3MVU1_PYRCJ</name>
<keyword evidence="3" id="KW-0472">Membrane</keyword>
<comment type="cofactor">
    <cofactor evidence="1">
        <name>Mg(2+)</name>
        <dbReference type="ChEBI" id="CHEBI:18420"/>
    </cofactor>
</comment>
<dbReference type="CDD" id="cd03424">
    <property type="entry name" value="NUDIX_ADPRase_Nudt5_UGPPase_Nudt14"/>
    <property type="match status" value="1"/>
</dbReference>
<dbReference type="HOGENOM" id="CLU_062658_5_1_2"/>
<dbReference type="PROSITE" id="PS51462">
    <property type="entry name" value="NUDIX"/>
    <property type="match status" value="1"/>
</dbReference>
<keyword evidence="3" id="KW-0812">Transmembrane</keyword>
<dbReference type="InterPro" id="IPR020084">
    <property type="entry name" value="NUDIX_hydrolase_CS"/>
</dbReference>
<dbReference type="PRINTS" id="PR00502">
    <property type="entry name" value="NUDIXFAMILY"/>
</dbReference>
<dbReference type="InterPro" id="IPR000086">
    <property type="entry name" value="NUDIX_hydrolase_dom"/>
</dbReference>
<evidence type="ECO:0000259" key="4">
    <source>
        <dbReference type="PROSITE" id="PS51462"/>
    </source>
</evidence>
<dbReference type="GeneID" id="4908905"/>
<dbReference type="Gene3D" id="3.90.79.10">
    <property type="entry name" value="Nucleoside Triphosphate Pyrophosphohydrolase"/>
    <property type="match status" value="1"/>
</dbReference>
<evidence type="ECO:0000256" key="2">
    <source>
        <dbReference type="ARBA" id="ARBA00022801"/>
    </source>
</evidence>
<dbReference type="AlphaFoldDB" id="A3MVU1"/>
<keyword evidence="6" id="KW-1185">Reference proteome</keyword>
<dbReference type="EMBL" id="CP000561">
    <property type="protein sequence ID" value="ABO08758.1"/>
    <property type="molecule type" value="Genomic_DNA"/>
</dbReference>
<dbReference type="Proteomes" id="UP000001431">
    <property type="component" value="Chromosome"/>
</dbReference>
<evidence type="ECO:0000256" key="1">
    <source>
        <dbReference type="ARBA" id="ARBA00001946"/>
    </source>
</evidence>
<dbReference type="SUPFAM" id="SSF55811">
    <property type="entry name" value="Nudix"/>
    <property type="match status" value="1"/>
</dbReference>
<sequence length="171" mass="18801">MEEVIYRGRKFTLVRRARAVGGRLVWGEYLVHPGAVAVLALVDGAVLLVKQFRPALGRWTLEVPAGTLEPGEPPERAAVREMVEETGFEPLRLVHLLDFYPSPGVSNEVIRLYFTDQVRYVGVSGRDEGEVDMEVVKVLPGEALRMVDAGEIVDGKTVIALLVGRARGLLP</sequence>
<feature type="domain" description="Nudix hydrolase" evidence="4">
    <location>
        <begin position="30"/>
        <end position="171"/>
    </location>
</feature>
<dbReference type="PANTHER" id="PTHR11839:SF18">
    <property type="entry name" value="NUDIX HYDROLASE DOMAIN-CONTAINING PROTEIN"/>
    <property type="match status" value="1"/>
</dbReference>
<evidence type="ECO:0000256" key="3">
    <source>
        <dbReference type="SAM" id="Phobius"/>
    </source>
</evidence>
<feature type="transmembrane region" description="Helical" evidence="3">
    <location>
        <begin position="29"/>
        <end position="49"/>
    </location>
</feature>
<dbReference type="eggNOG" id="arCOG01073">
    <property type="taxonomic scope" value="Archaea"/>
</dbReference>
<dbReference type="PANTHER" id="PTHR11839">
    <property type="entry name" value="UDP/ADP-SUGAR PYROPHOSPHATASE"/>
    <property type="match status" value="1"/>
</dbReference>
<dbReference type="GO" id="GO:0019693">
    <property type="term" value="P:ribose phosphate metabolic process"/>
    <property type="evidence" value="ECO:0007669"/>
    <property type="project" value="TreeGrafter"/>
</dbReference>
<gene>
    <name evidence="5" type="ordered locus">Pcal_1336</name>
</gene>
<dbReference type="InterPro" id="IPR015797">
    <property type="entry name" value="NUDIX_hydrolase-like_dom_sf"/>
</dbReference>
<dbReference type="STRING" id="410359.Pcal_1336"/>
<protein>
    <submittedName>
        <fullName evidence="5">NUDIX hydrolase</fullName>
    </submittedName>
</protein>
<dbReference type="Pfam" id="PF00293">
    <property type="entry name" value="NUDIX"/>
    <property type="match status" value="1"/>
</dbReference>
<organism evidence="5 6">
    <name type="scientific">Pyrobaculum calidifontis (strain DSM 21063 / JCM 11548 / VA1)</name>
    <dbReference type="NCBI Taxonomy" id="410359"/>
    <lineage>
        <taxon>Archaea</taxon>
        <taxon>Thermoproteota</taxon>
        <taxon>Thermoprotei</taxon>
        <taxon>Thermoproteales</taxon>
        <taxon>Thermoproteaceae</taxon>
        <taxon>Pyrobaculum</taxon>
    </lineage>
</organism>
<reference evidence="5" key="1">
    <citation type="submission" date="2007-02" db="EMBL/GenBank/DDBJ databases">
        <title>Complete sequence of Pyrobaculum calidifontis JCM 11548.</title>
        <authorList>
            <consortium name="US DOE Joint Genome Institute"/>
            <person name="Copeland A."/>
            <person name="Lucas S."/>
            <person name="Lapidus A."/>
            <person name="Barry K."/>
            <person name="Glavina del Rio T."/>
            <person name="Dalin E."/>
            <person name="Tice H."/>
            <person name="Pitluck S."/>
            <person name="Chain P."/>
            <person name="Malfatti S."/>
            <person name="Shin M."/>
            <person name="Vergez L."/>
            <person name="Schmutz J."/>
            <person name="Larimer F."/>
            <person name="Land M."/>
            <person name="Hauser L."/>
            <person name="Kyrpides N."/>
            <person name="Mikhailova N."/>
            <person name="Cozen A.E."/>
            <person name="Fitz-Gibbon S.T."/>
            <person name="House C.H."/>
            <person name="Saltikov C."/>
            <person name="Lowe T.M."/>
            <person name="Richardson P."/>
        </authorList>
    </citation>
    <scope>NUCLEOTIDE SEQUENCE [LARGE SCALE GENOMIC DNA]</scope>
    <source>
        <strain evidence="5">JCM 11548</strain>
    </source>
</reference>
<dbReference type="InterPro" id="IPR020476">
    <property type="entry name" value="Nudix_hydrolase"/>
</dbReference>